<reference evidence="2" key="1">
    <citation type="journal article" date="2023" name="J. Hazard. Mater.">
        <title>Anaerobic biodegradation of pyrene and benzo[a]pyrene by a new sulfate-reducing Desulforamulus aquiferis strain DSA.</title>
        <authorList>
            <person name="Zhang Z."/>
            <person name="Sun J."/>
            <person name="Gong X."/>
            <person name="Wang C."/>
            <person name="Wang H."/>
        </authorList>
    </citation>
    <scope>NUCLEOTIDE SEQUENCE</scope>
    <source>
        <strain evidence="2">DSA</strain>
    </source>
</reference>
<name>A0AAW7ZFX8_9FIRM</name>
<reference evidence="2" key="2">
    <citation type="submission" date="2023-03" db="EMBL/GenBank/DDBJ databases">
        <authorList>
            <person name="Zhang Z."/>
        </authorList>
    </citation>
    <scope>NUCLEOTIDE SEQUENCE</scope>
    <source>
        <strain evidence="2">DSA</strain>
    </source>
</reference>
<gene>
    <name evidence="2" type="ORF">P6N53_12700</name>
</gene>
<evidence type="ECO:0000313" key="3">
    <source>
        <dbReference type="Proteomes" id="UP001172911"/>
    </source>
</evidence>
<comment type="caution">
    <text evidence="2">The sequence shown here is derived from an EMBL/GenBank/DDBJ whole genome shotgun (WGS) entry which is preliminary data.</text>
</comment>
<dbReference type="InterPro" id="IPR024300">
    <property type="entry name" value="SipL_SPOCS_dom"/>
</dbReference>
<dbReference type="EMBL" id="JARPTC010000019">
    <property type="protein sequence ID" value="MDO7788084.1"/>
    <property type="molecule type" value="Genomic_DNA"/>
</dbReference>
<organism evidence="2 3">
    <name type="scientific">Desulforamulus aquiferis</name>
    <dbReference type="NCBI Taxonomy" id="1397668"/>
    <lineage>
        <taxon>Bacteria</taxon>
        <taxon>Bacillati</taxon>
        <taxon>Bacillota</taxon>
        <taxon>Clostridia</taxon>
        <taxon>Eubacteriales</taxon>
        <taxon>Peptococcaceae</taxon>
        <taxon>Desulforamulus</taxon>
    </lineage>
</organism>
<evidence type="ECO:0000259" key="1">
    <source>
        <dbReference type="Pfam" id="PF12673"/>
    </source>
</evidence>
<dbReference type="RefSeq" id="WP_304543690.1">
    <property type="nucleotide sequence ID" value="NZ_JARPTC010000019.1"/>
</dbReference>
<proteinExistence type="predicted"/>
<sequence>MPNGLFPVAFTGECVLVKLPIVIADVPSSVMVDNVLCLPEQAKKVDHIDVVVRDLEAEPVFSPTMVGGVGTGPCPSKKATVHFGDKNCVSPSEIRRINVTGTLHKQVYYVDRDDDVRHVGEDVPFRKSVELRPPLVVGAPQNIDIDFRDVDVDLSFEMLKASRVQQIANITFILKITEDQQVFIQTCSPPDDLIGQQVLSNTGFEAFAGNVLAVWGGSNYVVGQPGRTNGTYSVGLGGPPVNPQDPTAPFANPANVASLVQQIPPGAIRPGLRYEFCFYIQEVIPLLGATVDYTVEARVVFIDDVGRIINSTGVVLIQDEELTPGNWVQRCLLSSPAPEGAASGYVQITFTPNSDANVGYVLIDDATLVVRA</sequence>
<evidence type="ECO:0000313" key="2">
    <source>
        <dbReference type="EMBL" id="MDO7788084.1"/>
    </source>
</evidence>
<dbReference type="Proteomes" id="UP001172911">
    <property type="component" value="Unassembled WGS sequence"/>
</dbReference>
<protein>
    <recommendedName>
        <fullName evidence="1">SipL SPOCS domain-containing protein</fullName>
    </recommendedName>
</protein>
<dbReference type="AlphaFoldDB" id="A0AAW7ZFX8"/>
<accession>A0AAW7ZFX8</accession>
<dbReference type="Pfam" id="PF12673">
    <property type="entry name" value="SipL"/>
    <property type="match status" value="1"/>
</dbReference>
<keyword evidence="3" id="KW-1185">Reference proteome</keyword>
<feature type="domain" description="SipL SPOCS" evidence="1">
    <location>
        <begin position="86"/>
        <end position="137"/>
    </location>
</feature>